<dbReference type="STRING" id="582419.TES1_1916"/>
<dbReference type="KEGG" id="ths:TES1_1916"/>
<dbReference type="HOGENOM" id="CLU_1954775_0_0_2"/>
<name>W0I5A0_9EURY</name>
<sequence>MPAREMRMEMFLRALMRRDFNKAKSHLEKLEKMVGNDEWGRGYSRAINGFISALKDNDTDALIVQLVKEVDHEKAKQLLEHFEGILKHEFRDEYEKGYYTAWIEFLRAYLTQKTLGVRRGKRGANEKA</sequence>
<dbReference type="AlphaFoldDB" id="W0I5A0"/>
<evidence type="ECO:0000313" key="2">
    <source>
        <dbReference type="Proteomes" id="UP000019027"/>
    </source>
</evidence>
<evidence type="ECO:0000313" key="1">
    <source>
        <dbReference type="EMBL" id="AHF81291.1"/>
    </source>
</evidence>
<dbReference type="OrthoDB" id="84640at2157"/>
<reference evidence="1 2" key="1">
    <citation type="journal article" date="2014" name="Int. J. Syst. Evol. Microbiol.">
        <title>Thermococcus paralvinellae sp. nov. and Thermococcus cleftensis sp. nov. of hyperthermophilic heterotrophs from deep-sea hydrothermal vents.</title>
        <authorList>
            <person name="Hensley S.A."/>
            <person name="Jung J.H."/>
            <person name="Park C.S."/>
            <person name="Holden J.F."/>
        </authorList>
    </citation>
    <scope>NUCLEOTIDE SEQUENCE [LARGE SCALE GENOMIC DNA]</scope>
    <source>
        <strain evidence="1 2">ES1</strain>
    </source>
</reference>
<dbReference type="Proteomes" id="UP000019027">
    <property type="component" value="Chromosome"/>
</dbReference>
<keyword evidence="2" id="KW-1185">Reference proteome</keyword>
<proteinExistence type="predicted"/>
<dbReference type="GeneID" id="24907930"/>
<accession>W0I5A0</accession>
<gene>
    <name evidence="1" type="ORF">TES1_1916</name>
</gene>
<protein>
    <submittedName>
        <fullName evidence="1">Uncharacterized protein</fullName>
    </submittedName>
</protein>
<dbReference type="EMBL" id="CP006965">
    <property type="protein sequence ID" value="AHF81291.1"/>
    <property type="molecule type" value="Genomic_DNA"/>
</dbReference>
<dbReference type="RefSeq" id="WP_042682413.1">
    <property type="nucleotide sequence ID" value="NZ_CP006965.1"/>
</dbReference>
<organism evidence="1 2">
    <name type="scientific">Thermococcus paralvinellae</name>
    <dbReference type="NCBI Taxonomy" id="582419"/>
    <lineage>
        <taxon>Archaea</taxon>
        <taxon>Methanobacteriati</taxon>
        <taxon>Methanobacteriota</taxon>
        <taxon>Thermococci</taxon>
        <taxon>Thermococcales</taxon>
        <taxon>Thermococcaceae</taxon>
        <taxon>Thermococcus</taxon>
    </lineage>
</organism>